<feature type="active site" description="Tele-phosphohistidine intermediate" evidence="2">
    <location>
        <position position="57"/>
    </location>
</feature>
<dbReference type="InterPro" id="IPR001345">
    <property type="entry name" value="PG/BPGM_mutase_AS"/>
</dbReference>
<protein>
    <recommendedName>
        <fullName evidence="6">Histidine phosphatase family protein</fullName>
    </recommendedName>
</protein>
<evidence type="ECO:0000256" key="1">
    <source>
        <dbReference type="ARBA" id="ARBA00022801"/>
    </source>
</evidence>
<evidence type="ECO:0008006" key="6">
    <source>
        <dbReference type="Google" id="ProtNLM"/>
    </source>
</evidence>
<dbReference type="GO" id="GO:0045820">
    <property type="term" value="P:negative regulation of glycolytic process"/>
    <property type="evidence" value="ECO:0007669"/>
    <property type="project" value="TreeGrafter"/>
</dbReference>
<evidence type="ECO:0000313" key="5">
    <source>
        <dbReference type="Proteomes" id="UP000214688"/>
    </source>
</evidence>
<dbReference type="InterPro" id="IPR029033">
    <property type="entry name" value="His_PPase_superfam"/>
</dbReference>
<organism evidence="4 5">
    <name type="scientific">Tumebacillus algifaecis</name>
    <dbReference type="NCBI Taxonomy" id="1214604"/>
    <lineage>
        <taxon>Bacteria</taxon>
        <taxon>Bacillati</taxon>
        <taxon>Bacillota</taxon>
        <taxon>Bacilli</taxon>
        <taxon>Bacillales</taxon>
        <taxon>Alicyclobacillaceae</taxon>
        <taxon>Tumebacillus</taxon>
    </lineage>
</organism>
<dbReference type="PANTHER" id="PTHR46517:SF1">
    <property type="entry name" value="FRUCTOSE-2,6-BISPHOSPHATASE TIGAR"/>
    <property type="match status" value="1"/>
</dbReference>
<dbReference type="CDD" id="cd07067">
    <property type="entry name" value="HP_PGM_like"/>
    <property type="match status" value="1"/>
</dbReference>
<dbReference type="AlphaFoldDB" id="A0A223D0N8"/>
<dbReference type="SMART" id="SM00855">
    <property type="entry name" value="PGAM"/>
    <property type="match status" value="1"/>
</dbReference>
<sequence length="250" mass="28060">MQNQYFRQRDNLPKSPRIILSRKSAIEQLSPRNGILKKIGLRGDIMNQLVRLTLVRHGETIWNREMRLQGSQDIPLSEIGLAQAEAVAKRLSAEQFHALYSSHLQRAHKTAETIASRSQVPHHVAEDLRERHFGEVEGLTREEILRHYPEFWNGDHTYDVAGVESFVALRDRAHQAIDKIADHHLGEHVVIVSHGGTINAFLNAFLNAISAGLHGSGVNKLGNTSITRVFREADGSWQIIEIGCTAHLDG</sequence>
<dbReference type="Pfam" id="PF00300">
    <property type="entry name" value="His_Phos_1"/>
    <property type="match status" value="1"/>
</dbReference>
<keyword evidence="1" id="KW-0378">Hydrolase</keyword>
<name>A0A223D0N8_9BACL</name>
<feature type="binding site" evidence="3">
    <location>
        <position position="106"/>
    </location>
    <ligand>
        <name>substrate</name>
    </ligand>
</feature>
<evidence type="ECO:0000256" key="3">
    <source>
        <dbReference type="PIRSR" id="PIRSR613078-2"/>
    </source>
</evidence>
<dbReference type="GO" id="GO:0005829">
    <property type="term" value="C:cytosol"/>
    <property type="evidence" value="ECO:0007669"/>
    <property type="project" value="TreeGrafter"/>
</dbReference>
<evidence type="ECO:0000313" key="4">
    <source>
        <dbReference type="EMBL" id="ASS74983.1"/>
    </source>
</evidence>
<feature type="active site" description="Proton donor/acceptor" evidence="2">
    <location>
        <position position="130"/>
    </location>
</feature>
<reference evidence="4 5" key="1">
    <citation type="journal article" date="2015" name="Int. J. Syst. Evol. Microbiol.">
        <title>Tumebacillus algifaecis sp. nov., isolated from decomposing algal scum.</title>
        <authorList>
            <person name="Wu Y.F."/>
            <person name="Zhang B."/>
            <person name="Xing P."/>
            <person name="Wu Q.L."/>
            <person name="Liu S.J."/>
        </authorList>
    </citation>
    <scope>NUCLEOTIDE SEQUENCE [LARGE SCALE GENOMIC DNA]</scope>
    <source>
        <strain evidence="4 5">THMBR28</strain>
    </source>
</reference>
<dbReference type="PANTHER" id="PTHR46517">
    <property type="entry name" value="FRUCTOSE-2,6-BISPHOSPHATASE TIGAR"/>
    <property type="match status" value="1"/>
</dbReference>
<dbReference type="Gene3D" id="3.40.50.1240">
    <property type="entry name" value="Phosphoglycerate mutase-like"/>
    <property type="match status" value="1"/>
</dbReference>
<keyword evidence="5" id="KW-1185">Reference proteome</keyword>
<dbReference type="GO" id="GO:0043456">
    <property type="term" value="P:regulation of pentose-phosphate shunt"/>
    <property type="evidence" value="ECO:0007669"/>
    <property type="project" value="TreeGrafter"/>
</dbReference>
<evidence type="ECO:0000256" key="2">
    <source>
        <dbReference type="PIRSR" id="PIRSR613078-1"/>
    </source>
</evidence>
<dbReference type="GO" id="GO:0004331">
    <property type="term" value="F:fructose-2,6-bisphosphate 2-phosphatase activity"/>
    <property type="evidence" value="ECO:0007669"/>
    <property type="project" value="TreeGrafter"/>
</dbReference>
<dbReference type="Proteomes" id="UP000214688">
    <property type="component" value="Chromosome"/>
</dbReference>
<accession>A0A223D0N8</accession>
<dbReference type="KEGG" id="tab:CIG75_08270"/>
<feature type="binding site" evidence="3">
    <location>
        <begin position="56"/>
        <end position="63"/>
    </location>
    <ligand>
        <name>substrate</name>
    </ligand>
</feature>
<dbReference type="SUPFAM" id="SSF53254">
    <property type="entry name" value="Phosphoglycerate mutase-like"/>
    <property type="match status" value="1"/>
</dbReference>
<dbReference type="InterPro" id="IPR051695">
    <property type="entry name" value="Phosphoglycerate_Mutase"/>
</dbReference>
<dbReference type="InterPro" id="IPR013078">
    <property type="entry name" value="His_Pase_superF_clade-1"/>
</dbReference>
<proteinExistence type="predicted"/>
<dbReference type="PROSITE" id="PS00175">
    <property type="entry name" value="PG_MUTASE"/>
    <property type="match status" value="1"/>
</dbReference>
<gene>
    <name evidence="4" type="ORF">CIG75_08270</name>
</gene>
<dbReference type="EMBL" id="CP022657">
    <property type="protein sequence ID" value="ASS74983.1"/>
    <property type="molecule type" value="Genomic_DNA"/>
</dbReference>